<dbReference type="PANTHER" id="PTHR13947">
    <property type="entry name" value="GNAT FAMILY N-ACETYLTRANSFERASE"/>
    <property type="match status" value="1"/>
</dbReference>
<reference evidence="4" key="1">
    <citation type="submission" date="2013-07" db="EMBL/GenBank/DDBJ databases">
        <title>The Genome Sequence of Cryptococcus bestiolae CBS10118.</title>
        <authorList>
            <consortium name="The Broad Institute Genome Sequencing Platform"/>
            <person name="Cuomo C."/>
            <person name="Litvintseva A."/>
            <person name="Chen Y."/>
            <person name="Heitman J."/>
            <person name="Sun S."/>
            <person name="Springer D."/>
            <person name="Dromer F."/>
            <person name="Young S.K."/>
            <person name="Zeng Q."/>
            <person name="Gargeya S."/>
            <person name="Fitzgerald M."/>
            <person name="Abouelleil A."/>
            <person name="Alvarado L."/>
            <person name="Berlin A.M."/>
            <person name="Chapman S.B."/>
            <person name="Dewar J."/>
            <person name="Goldberg J."/>
            <person name="Griggs A."/>
            <person name="Gujja S."/>
            <person name="Hansen M."/>
            <person name="Howarth C."/>
            <person name="Imamovic A."/>
            <person name="Larimer J."/>
            <person name="McCowan C."/>
            <person name="Murphy C."/>
            <person name="Pearson M."/>
            <person name="Priest M."/>
            <person name="Roberts A."/>
            <person name="Saif S."/>
            <person name="Shea T."/>
            <person name="Sykes S."/>
            <person name="Wortman J."/>
            <person name="Nusbaum C."/>
            <person name="Birren B."/>
        </authorList>
    </citation>
    <scope>NUCLEOTIDE SEQUENCE [LARGE SCALE GENOMIC DNA]</scope>
    <source>
        <strain evidence="4">CBS 10118</strain>
    </source>
</reference>
<name>A0A1B9FVJ3_9TREE</name>
<dbReference type="CDD" id="cd04301">
    <property type="entry name" value="NAT_SF"/>
    <property type="match status" value="1"/>
</dbReference>
<evidence type="ECO:0000313" key="4">
    <source>
        <dbReference type="EMBL" id="OCF22785.1"/>
    </source>
</evidence>
<dbReference type="InterPro" id="IPR016181">
    <property type="entry name" value="Acyl_CoA_acyltransferase"/>
</dbReference>
<dbReference type="InterPro" id="IPR050769">
    <property type="entry name" value="NAT_camello-type"/>
</dbReference>
<dbReference type="SUPFAM" id="SSF55729">
    <property type="entry name" value="Acyl-CoA N-acyltransferases (Nat)"/>
    <property type="match status" value="1"/>
</dbReference>
<dbReference type="EMBL" id="CP144547">
    <property type="protein sequence ID" value="WVW86450.1"/>
    <property type="molecule type" value="Genomic_DNA"/>
</dbReference>
<dbReference type="RefSeq" id="XP_019043855.1">
    <property type="nucleotide sequence ID" value="XM_019193732.1"/>
</dbReference>
<feature type="domain" description="N-acetyltransferase" evidence="3">
    <location>
        <begin position="89"/>
        <end position="229"/>
    </location>
</feature>
<dbReference type="GeneID" id="30211525"/>
<feature type="region of interest" description="Disordered" evidence="2">
    <location>
        <begin position="1"/>
        <end position="22"/>
    </location>
</feature>
<dbReference type="VEuPathDB" id="FungiDB:I302_07126"/>
<dbReference type="Proteomes" id="UP000092730">
    <property type="component" value="Chromosome 7"/>
</dbReference>
<dbReference type="AlphaFoldDB" id="A0A1B9FVJ3"/>
<reference evidence="4" key="3">
    <citation type="submission" date="2014-01" db="EMBL/GenBank/DDBJ databases">
        <title>Evolution of pathogenesis and genome organization in the Tremellales.</title>
        <authorList>
            <person name="Cuomo C."/>
            <person name="Litvintseva A."/>
            <person name="Heitman J."/>
            <person name="Chen Y."/>
            <person name="Sun S."/>
            <person name="Springer D."/>
            <person name="Dromer F."/>
            <person name="Young S."/>
            <person name="Zeng Q."/>
            <person name="Chapman S."/>
            <person name="Gujja S."/>
            <person name="Saif S."/>
            <person name="Birren B."/>
        </authorList>
    </citation>
    <scope>NUCLEOTIDE SEQUENCE</scope>
    <source>
        <strain evidence="4">CBS 10118</strain>
    </source>
</reference>
<evidence type="ECO:0000259" key="3">
    <source>
        <dbReference type="PROSITE" id="PS51186"/>
    </source>
</evidence>
<dbReference type="PROSITE" id="PS51186">
    <property type="entry name" value="GNAT"/>
    <property type="match status" value="1"/>
</dbReference>
<accession>A0A1B9FVJ3</accession>
<reference evidence="5" key="4">
    <citation type="submission" date="2024-02" db="EMBL/GenBank/DDBJ databases">
        <title>Comparative genomics of Cryptococcus and Kwoniella reveals pathogenesis evolution and contrasting modes of karyotype evolution via chromosome fusion or intercentromeric recombination.</title>
        <authorList>
            <person name="Coelho M.A."/>
            <person name="David-Palma M."/>
            <person name="Shea T."/>
            <person name="Bowers K."/>
            <person name="McGinley-Smith S."/>
            <person name="Mohammad A.W."/>
            <person name="Gnirke A."/>
            <person name="Yurkov A.M."/>
            <person name="Nowrousian M."/>
            <person name="Sun S."/>
            <person name="Cuomo C.A."/>
            <person name="Heitman J."/>
        </authorList>
    </citation>
    <scope>NUCLEOTIDE SEQUENCE</scope>
    <source>
        <strain evidence="5">CBS 10118</strain>
    </source>
</reference>
<keyword evidence="1" id="KW-0808">Transferase</keyword>
<dbReference type="OrthoDB" id="41532at2759"/>
<dbReference type="PANTHER" id="PTHR13947:SF37">
    <property type="entry name" value="LD18367P"/>
    <property type="match status" value="1"/>
</dbReference>
<dbReference type="InterPro" id="IPR000182">
    <property type="entry name" value="GNAT_dom"/>
</dbReference>
<dbReference type="Gene3D" id="3.40.630.30">
    <property type="match status" value="1"/>
</dbReference>
<sequence>MEKHHLVSEIPPVGSKNPTSQEIARRARVVIEKVSAEEVPLIAPRLSAIVHQHMSLDISTYFTHPYTLTDSLKLFNSISPLLIPPSSAPSFPPPPGGIVMFVARLLPSEPTKESIDMEGNFTTHSEIVGSVQLQFASMPNGAFRSEVKKMLVDTRYGGRGIGKGLLRALEEEARRWGSTTCMLDTEQDSLGEKLYRSCGWTQLGVLPKFHWPPDKSEKRATVFYYKHLDDE</sequence>
<gene>
    <name evidence="4" type="ORF">I302_07126</name>
    <name evidence="5" type="ORF">I302_108498</name>
</gene>
<evidence type="ECO:0000256" key="1">
    <source>
        <dbReference type="ARBA" id="ARBA00022679"/>
    </source>
</evidence>
<keyword evidence="6" id="KW-1185">Reference proteome</keyword>
<dbReference type="Pfam" id="PF00583">
    <property type="entry name" value="Acetyltransf_1"/>
    <property type="match status" value="1"/>
</dbReference>
<reference evidence="5" key="2">
    <citation type="submission" date="2013-07" db="EMBL/GenBank/DDBJ databases">
        <authorList>
            <consortium name="The Broad Institute Genome Sequencing Platform"/>
            <person name="Cuomo C."/>
            <person name="Litvintseva A."/>
            <person name="Chen Y."/>
            <person name="Heitman J."/>
            <person name="Sun S."/>
            <person name="Springer D."/>
            <person name="Dromer F."/>
            <person name="Young S.K."/>
            <person name="Zeng Q."/>
            <person name="Gargeya S."/>
            <person name="Fitzgerald M."/>
            <person name="Abouelleil A."/>
            <person name="Alvarado L."/>
            <person name="Berlin A.M."/>
            <person name="Chapman S.B."/>
            <person name="Dewar J."/>
            <person name="Goldberg J."/>
            <person name="Griggs A."/>
            <person name="Gujja S."/>
            <person name="Hansen M."/>
            <person name="Howarth C."/>
            <person name="Imamovic A."/>
            <person name="Larimer J."/>
            <person name="McCowan C."/>
            <person name="Murphy C."/>
            <person name="Pearson M."/>
            <person name="Priest M."/>
            <person name="Roberts A."/>
            <person name="Saif S."/>
            <person name="Shea T."/>
            <person name="Sykes S."/>
            <person name="Wortman J."/>
            <person name="Nusbaum C."/>
            <person name="Birren B."/>
        </authorList>
    </citation>
    <scope>NUCLEOTIDE SEQUENCE</scope>
    <source>
        <strain evidence="5">CBS 10118</strain>
    </source>
</reference>
<evidence type="ECO:0000313" key="5">
    <source>
        <dbReference type="EMBL" id="WVW86450.1"/>
    </source>
</evidence>
<dbReference type="KEGG" id="kbi:30211525"/>
<proteinExistence type="predicted"/>
<protein>
    <recommendedName>
        <fullName evidence="3">N-acetyltransferase domain-containing protein</fullName>
    </recommendedName>
</protein>
<organism evidence="4">
    <name type="scientific">Kwoniella bestiolae CBS 10118</name>
    <dbReference type="NCBI Taxonomy" id="1296100"/>
    <lineage>
        <taxon>Eukaryota</taxon>
        <taxon>Fungi</taxon>
        <taxon>Dikarya</taxon>
        <taxon>Basidiomycota</taxon>
        <taxon>Agaricomycotina</taxon>
        <taxon>Tremellomycetes</taxon>
        <taxon>Tremellales</taxon>
        <taxon>Cryptococcaceae</taxon>
        <taxon>Kwoniella</taxon>
    </lineage>
</organism>
<evidence type="ECO:0000313" key="6">
    <source>
        <dbReference type="Proteomes" id="UP000092730"/>
    </source>
</evidence>
<dbReference type="GO" id="GO:0008080">
    <property type="term" value="F:N-acetyltransferase activity"/>
    <property type="evidence" value="ECO:0007669"/>
    <property type="project" value="InterPro"/>
</dbReference>
<evidence type="ECO:0000256" key="2">
    <source>
        <dbReference type="SAM" id="MobiDB-lite"/>
    </source>
</evidence>
<dbReference type="EMBL" id="KI894024">
    <property type="protein sequence ID" value="OCF22785.1"/>
    <property type="molecule type" value="Genomic_DNA"/>
</dbReference>